<reference evidence="2" key="1">
    <citation type="submission" date="2021-06" db="EMBL/GenBank/DDBJ databases">
        <title>Parelaphostrongylus tenuis whole genome reference sequence.</title>
        <authorList>
            <person name="Garwood T.J."/>
            <person name="Larsen P.A."/>
            <person name="Fountain-Jones N.M."/>
            <person name="Garbe J.R."/>
            <person name="Macchietto M.G."/>
            <person name="Kania S.A."/>
            <person name="Gerhold R.W."/>
            <person name="Richards J.E."/>
            <person name="Wolf T.M."/>
        </authorList>
    </citation>
    <scope>NUCLEOTIDE SEQUENCE</scope>
    <source>
        <strain evidence="2">MNPRO001-30</strain>
        <tissue evidence="2">Meninges</tissue>
    </source>
</reference>
<keyword evidence="1" id="KW-0472">Membrane</keyword>
<dbReference type="AlphaFoldDB" id="A0AAD5QMF3"/>
<protein>
    <submittedName>
        <fullName evidence="2">Uncharacterized protein</fullName>
    </submittedName>
</protein>
<feature type="transmembrane region" description="Helical" evidence="1">
    <location>
        <begin position="35"/>
        <end position="55"/>
    </location>
</feature>
<dbReference type="EMBL" id="JAHQIW010001244">
    <property type="protein sequence ID" value="KAJ1351881.1"/>
    <property type="molecule type" value="Genomic_DNA"/>
</dbReference>
<accession>A0AAD5QMF3</accession>
<name>A0AAD5QMF3_PARTN</name>
<keyword evidence="3" id="KW-1185">Reference proteome</keyword>
<evidence type="ECO:0000256" key="1">
    <source>
        <dbReference type="SAM" id="Phobius"/>
    </source>
</evidence>
<evidence type="ECO:0000313" key="2">
    <source>
        <dbReference type="EMBL" id="KAJ1351881.1"/>
    </source>
</evidence>
<gene>
    <name evidence="2" type="ORF">KIN20_008045</name>
</gene>
<keyword evidence="1" id="KW-1133">Transmembrane helix</keyword>
<feature type="non-terminal residue" evidence="2">
    <location>
        <position position="146"/>
    </location>
</feature>
<dbReference type="Proteomes" id="UP001196413">
    <property type="component" value="Unassembled WGS sequence"/>
</dbReference>
<proteinExistence type="predicted"/>
<sequence length="146" mass="17025">MDHFVPTDRNPSTEKLWMNPGRMSRTGQRIWSCSLWNHLAAFIVGGVVVVVYITLFSPYDTSYTWTPAFMMEQAQINVDARYKCNETSNKSDHRRTHYEPRKDMGLCHPLFGKVTIFVAYVKKSMETHYRVAQQSLECYLKGVNYT</sequence>
<organism evidence="2 3">
    <name type="scientific">Parelaphostrongylus tenuis</name>
    <name type="common">Meningeal worm</name>
    <dbReference type="NCBI Taxonomy" id="148309"/>
    <lineage>
        <taxon>Eukaryota</taxon>
        <taxon>Metazoa</taxon>
        <taxon>Ecdysozoa</taxon>
        <taxon>Nematoda</taxon>
        <taxon>Chromadorea</taxon>
        <taxon>Rhabditida</taxon>
        <taxon>Rhabditina</taxon>
        <taxon>Rhabditomorpha</taxon>
        <taxon>Strongyloidea</taxon>
        <taxon>Metastrongylidae</taxon>
        <taxon>Parelaphostrongylus</taxon>
    </lineage>
</organism>
<keyword evidence="1" id="KW-0812">Transmembrane</keyword>
<comment type="caution">
    <text evidence="2">The sequence shown here is derived from an EMBL/GenBank/DDBJ whole genome shotgun (WGS) entry which is preliminary data.</text>
</comment>
<evidence type="ECO:0000313" key="3">
    <source>
        <dbReference type="Proteomes" id="UP001196413"/>
    </source>
</evidence>